<dbReference type="OrthoDB" id="192887at2759"/>
<dbReference type="PROSITE" id="PS00108">
    <property type="entry name" value="PROTEIN_KINASE_ST"/>
    <property type="match status" value="1"/>
</dbReference>
<keyword evidence="2" id="KW-0808">Transferase</keyword>
<evidence type="ECO:0000256" key="1">
    <source>
        <dbReference type="ARBA" id="ARBA00022527"/>
    </source>
</evidence>
<dbReference type="InterPro" id="IPR011009">
    <property type="entry name" value="Kinase-like_dom_sf"/>
</dbReference>
<dbReference type="AlphaFoldDB" id="A0A813ED34"/>
<gene>
    <name evidence="7" type="ORF">PGLA1383_LOCUS18368</name>
</gene>
<reference evidence="7" key="1">
    <citation type="submission" date="2021-02" db="EMBL/GenBank/DDBJ databases">
        <authorList>
            <person name="Dougan E. K."/>
            <person name="Rhodes N."/>
            <person name="Thang M."/>
            <person name="Chan C."/>
        </authorList>
    </citation>
    <scope>NUCLEOTIDE SEQUENCE</scope>
</reference>
<evidence type="ECO:0000313" key="8">
    <source>
        <dbReference type="Proteomes" id="UP000654075"/>
    </source>
</evidence>
<dbReference type="Pfam" id="PF00069">
    <property type="entry name" value="Pkinase"/>
    <property type="match status" value="1"/>
</dbReference>
<evidence type="ECO:0000259" key="6">
    <source>
        <dbReference type="PROSITE" id="PS50011"/>
    </source>
</evidence>
<organism evidence="7 8">
    <name type="scientific">Polarella glacialis</name>
    <name type="common">Dinoflagellate</name>
    <dbReference type="NCBI Taxonomy" id="89957"/>
    <lineage>
        <taxon>Eukaryota</taxon>
        <taxon>Sar</taxon>
        <taxon>Alveolata</taxon>
        <taxon>Dinophyceae</taxon>
        <taxon>Suessiales</taxon>
        <taxon>Suessiaceae</taxon>
        <taxon>Polarella</taxon>
    </lineage>
</organism>
<dbReference type="SUPFAM" id="SSF56112">
    <property type="entry name" value="Protein kinase-like (PK-like)"/>
    <property type="match status" value="1"/>
</dbReference>
<dbReference type="Proteomes" id="UP000654075">
    <property type="component" value="Unassembled WGS sequence"/>
</dbReference>
<evidence type="ECO:0000313" key="7">
    <source>
        <dbReference type="EMBL" id="CAE8600030.1"/>
    </source>
</evidence>
<feature type="non-terminal residue" evidence="7">
    <location>
        <position position="1"/>
    </location>
</feature>
<feature type="domain" description="Protein kinase" evidence="6">
    <location>
        <begin position="1"/>
        <end position="82"/>
    </location>
</feature>
<dbReference type="PROSITE" id="PS50011">
    <property type="entry name" value="PROTEIN_KINASE_DOM"/>
    <property type="match status" value="1"/>
</dbReference>
<dbReference type="GO" id="GO:0005524">
    <property type="term" value="F:ATP binding"/>
    <property type="evidence" value="ECO:0007669"/>
    <property type="project" value="UniProtKB-KW"/>
</dbReference>
<sequence length="82" mass="9352">DIYVVSELMETDLASILKSPQPLSEEHTQFFIYQILRGLKFVHTAGIIHRDLKPRNLLVNSNCDLKICDYGLARMNSSTPMT</sequence>
<dbReference type="OMA" id="IFDIQRP"/>
<dbReference type="Gene3D" id="1.10.510.10">
    <property type="entry name" value="Transferase(Phosphotransferase) domain 1"/>
    <property type="match status" value="1"/>
</dbReference>
<evidence type="ECO:0000256" key="2">
    <source>
        <dbReference type="ARBA" id="ARBA00022679"/>
    </source>
</evidence>
<keyword evidence="4" id="KW-0418">Kinase</keyword>
<dbReference type="PANTHER" id="PTHR24055">
    <property type="entry name" value="MITOGEN-ACTIVATED PROTEIN KINASE"/>
    <property type="match status" value="1"/>
</dbReference>
<dbReference type="InterPro" id="IPR000719">
    <property type="entry name" value="Prot_kinase_dom"/>
</dbReference>
<proteinExistence type="predicted"/>
<keyword evidence="5" id="KW-0067">ATP-binding</keyword>
<dbReference type="InterPro" id="IPR050117">
    <property type="entry name" value="MAPK"/>
</dbReference>
<evidence type="ECO:0000256" key="4">
    <source>
        <dbReference type="ARBA" id="ARBA00022777"/>
    </source>
</evidence>
<keyword evidence="3" id="KW-0547">Nucleotide-binding</keyword>
<accession>A0A813ED34</accession>
<evidence type="ECO:0000256" key="3">
    <source>
        <dbReference type="ARBA" id="ARBA00022741"/>
    </source>
</evidence>
<keyword evidence="8" id="KW-1185">Reference proteome</keyword>
<dbReference type="FunFam" id="1.10.510.10:FF:000624">
    <property type="entry name" value="Mitogen-activated protein kinase"/>
    <property type="match status" value="1"/>
</dbReference>
<feature type="non-terminal residue" evidence="7">
    <location>
        <position position="82"/>
    </location>
</feature>
<name>A0A813ED34_POLGL</name>
<dbReference type="GO" id="GO:0004674">
    <property type="term" value="F:protein serine/threonine kinase activity"/>
    <property type="evidence" value="ECO:0007669"/>
    <property type="project" value="UniProtKB-KW"/>
</dbReference>
<comment type="caution">
    <text evidence="7">The sequence shown here is derived from an EMBL/GenBank/DDBJ whole genome shotgun (WGS) entry which is preliminary data.</text>
</comment>
<protein>
    <recommendedName>
        <fullName evidence="6">Protein kinase domain-containing protein</fullName>
    </recommendedName>
</protein>
<dbReference type="EMBL" id="CAJNNV010011717">
    <property type="protein sequence ID" value="CAE8600030.1"/>
    <property type="molecule type" value="Genomic_DNA"/>
</dbReference>
<dbReference type="InterPro" id="IPR008271">
    <property type="entry name" value="Ser/Thr_kinase_AS"/>
</dbReference>
<keyword evidence="1" id="KW-0723">Serine/threonine-protein kinase</keyword>
<evidence type="ECO:0000256" key="5">
    <source>
        <dbReference type="ARBA" id="ARBA00022840"/>
    </source>
</evidence>